<evidence type="ECO:0000259" key="3">
    <source>
        <dbReference type="SMART" id="SM00858"/>
    </source>
</evidence>
<dbReference type="Pfam" id="PF08666">
    <property type="entry name" value="SAF"/>
    <property type="match status" value="1"/>
</dbReference>
<keyword evidence="5" id="KW-1185">Reference proteome</keyword>
<organism evidence="4 5">
    <name type="scientific">Streptomyces violaceusniger</name>
    <dbReference type="NCBI Taxonomy" id="68280"/>
    <lineage>
        <taxon>Bacteria</taxon>
        <taxon>Bacillati</taxon>
        <taxon>Actinomycetota</taxon>
        <taxon>Actinomycetes</taxon>
        <taxon>Kitasatosporales</taxon>
        <taxon>Streptomycetaceae</taxon>
        <taxon>Streptomyces</taxon>
        <taxon>Streptomyces violaceusniger group</taxon>
    </lineage>
</organism>
<keyword evidence="2" id="KW-0812">Transmembrane</keyword>
<name>A0A4D4KU92_STRVO</name>
<keyword evidence="2" id="KW-1133">Transmembrane helix</keyword>
<dbReference type="SMART" id="SM00858">
    <property type="entry name" value="SAF"/>
    <property type="match status" value="1"/>
</dbReference>
<evidence type="ECO:0000256" key="1">
    <source>
        <dbReference type="SAM" id="MobiDB-lite"/>
    </source>
</evidence>
<evidence type="ECO:0000256" key="2">
    <source>
        <dbReference type="SAM" id="Phobius"/>
    </source>
</evidence>
<dbReference type="Proteomes" id="UP000301309">
    <property type="component" value="Unassembled WGS sequence"/>
</dbReference>
<dbReference type="AlphaFoldDB" id="A0A4D4KU92"/>
<feature type="transmembrane region" description="Helical" evidence="2">
    <location>
        <begin position="36"/>
        <end position="56"/>
    </location>
</feature>
<feature type="domain" description="SAF" evidence="3">
    <location>
        <begin position="62"/>
        <end position="125"/>
    </location>
</feature>
<proteinExistence type="predicted"/>
<feature type="region of interest" description="Disordered" evidence="1">
    <location>
        <begin position="1"/>
        <end position="29"/>
    </location>
</feature>
<sequence>MSKTKERSTQGAGVPAQPRGPVAPPRVSARRRRPGLIALAVLLITGGGAGGAVLLMESGQRTEVVTVVRHVPVGQVVTDRDLGKASVALDPVLKAVKAADRGDVVGKRAAVELTPGSLLSRGQVTADSLVKAGEQVVPLGLKPEQVPASSLAPGQRVQIVRVPGEDQQGSQTQADPIPAHVVKVGDPTPGTGASVVDVAAAKAEAPLLASWASTGNIRLLIDGGS</sequence>
<comment type="caution">
    <text evidence="4">The sequence shown here is derived from an EMBL/GenBank/DDBJ whole genome shotgun (WGS) entry which is preliminary data.</text>
</comment>
<evidence type="ECO:0000313" key="5">
    <source>
        <dbReference type="Proteomes" id="UP000301309"/>
    </source>
</evidence>
<accession>A0A4D4KU92</accession>
<dbReference type="RefSeq" id="WP_137975670.1">
    <property type="nucleotide sequence ID" value="NZ_BAAASO010000050.1"/>
</dbReference>
<gene>
    <name evidence="4" type="ORF">SVIO_000520</name>
</gene>
<dbReference type="InterPro" id="IPR013974">
    <property type="entry name" value="SAF"/>
</dbReference>
<protein>
    <recommendedName>
        <fullName evidence="3">SAF domain-containing protein</fullName>
    </recommendedName>
</protein>
<dbReference type="EMBL" id="BJHW01000001">
    <property type="protein sequence ID" value="GDY49429.1"/>
    <property type="molecule type" value="Genomic_DNA"/>
</dbReference>
<evidence type="ECO:0000313" key="4">
    <source>
        <dbReference type="EMBL" id="GDY49429.1"/>
    </source>
</evidence>
<reference evidence="4 5" key="1">
    <citation type="journal article" date="2020" name="Int. J. Syst. Evol. Microbiol.">
        <title>Reclassification of Streptomyces castelarensis and Streptomyces sporoclivatus as later heterotypic synonyms of Streptomyces antimycoticus.</title>
        <authorList>
            <person name="Komaki H."/>
            <person name="Tamura T."/>
        </authorList>
    </citation>
    <scope>NUCLEOTIDE SEQUENCE [LARGE SCALE GENOMIC DNA]</scope>
    <source>
        <strain evidence="4 5">NBRC 13459</strain>
    </source>
</reference>
<dbReference type="OrthoDB" id="3522397at2"/>
<keyword evidence="2" id="KW-0472">Membrane</keyword>